<dbReference type="NCBIfam" id="NF004051">
    <property type="entry name" value="PRK05571.1"/>
    <property type="match status" value="1"/>
</dbReference>
<dbReference type="GO" id="GO:0004751">
    <property type="term" value="F:ribose-5-phosphate isomerase activity"/>
    <property type="evidence" value="ECO:0007669"/>
    <property type="project" value="UniProtKB-EC"/>
</dbReference>
<evidence type="ECO:0000256" key="1">
    <source>
        <dbReference type="ARBA" id="ARBA00023235"/>
    </source>
</evidence>
<dbReference type="EMBL" id="JADCKA010000010">
    <property type="protein sequence ID" value="MBE5035857.1"/>
    <property type="molecule type" value="Genomic_DNA"/>
</dbReference>
<dbReference type="NCBIfam" id="TIGR00689">
    <property type="entry name" value="rpiB_lacA_lacB"/>
    <property type="match status" value="1"/>
</dbReference>
<organism evidence="2 3">
    <name type="scientific">Gallibacter intestinalis</name>
    <dbReference type="NCBI Taxonomy" id="2779356"/>
    <lineage>
        <taxon>Bacteria</taxon>
        <taxon>Bacillati</taxon>
        <taxon>Bacillota</taxon>
        <taxon>Clostridia</taxon>
        <taxon>Eubacteriales</taxon>
        <taxon>Eubacteriaceae</taxon>
        <taxon>Gallibacter</taxon>
    </lineage>
</organism>
<dbReference type="NCBIfam" id="TIGR01120">
    <property type="entry name" value="rpiB"/>
    <property type="match status" value="1"/>
</dbReference>
<dbReference type="PANTHER" id="PTHR30345:SF0">
    <property type="entry name" value="DNA DAMAGE-REPAIR_TOLERATION PROTEIN DRT102"/>
    <property type="match status" value="1"/>
</dbReference>
<evidence type="ECO:0000313" key="3">
    <source>
        <dbReference type="Proteomes" id="UP001516588"/>
    </source>
</evidence>
<accession>A0ABR9QYA1</accession>
<dbReference type="EC" id="5.3.1.6" evidence="2"/>
<reference evidence="2 3" key="1">
    <citation type="submission" date="2020-10" db="EMBL/GenBank/DDBJ databases">
        <title>ChiBAC.</title>
        <authorList>
            <person name="Zenner C."/>
            <person name="Hitch T.C.A."/>
            <person name="Clavel T."/>
        </authorList>
    </citation>
    <scope>NUCLEOTIDE SEQUENCE [LARGE SCALE GENOMIC DNA]</scope>
    <source>
        <strain evidence="2 3">DSM 108706</strain>
    </source>
</reference>
<sequence>MYKIALACDHGGYELKEMIAGFLLGMGHDIFDLGTNSTESVDYPEYGHRCAMAVVHGDADLGIVICGTGIGISMAANKVKGARCALCTSVEMAELTRKHNDANLLALGGRILTPEQALGIVNAFLYTEFEGGRHQRRVDQLNSY</sequence>
<evidence type="ECO:0000313" key="2">
    <source>
        <dbReference type="EMBL" id="MBE5035857.1"/>
    </source>
</evidence>
<dbReference type="PANTHER" id="PTHR30345">
    <property type="entry name" value="RIBOSE-5-PHOSPHATE ISOMERASE B"/>
    <property type="match status" value="1"/>
</dbReference>
<dbReference type="RefSeq" id="WP_226385506.1">
    <property type="nucleotide sequence ID" value="NZ_JADCKA010000010.1"/>
</dbReference>
<dbReference type="Pfam" id="PF02502">
    <property type="entry name" value="LacAB_rpiB"/>
    <property type="match status" value="1"/>
</dbReference>
<gene>
    <name evidence="2" type="primary">rpiB</name>
    <name evidence="2" type="ORF">INF20_06160</name>
</gene>
<dbReference type="Proteomes" id="UP001516588">
    <property type="component" value="Unassembled WGS sequence"/>
</dbReference>
<dbReference type="PIRSF" id="PIRSF005384">
    <property type="entry name" value="RpiB_LacA_B"/>
    <property type="match status" value="1"/>
</dbReference>
<proteinExistence type="predicted"/>
<dbReference type="InterPro" id="IPR004785">
    <property type="entry name" value="RpiB"/>
</dbReference>
<keyword evidence="1 2" id="KW-0413">Isomerase</keyword>
<name>A0ABR9QYA1_9FIRM</name>
<protein>
    <submittedName>
        <fullName evidence="2">Ribose 5-phosphate isomerase B</fullName>
        <ecNumber evidence="2">5.3.1.6</ecNumber>
    </submittedName>
</protein>
<keyword evidence="3" id="KW-1185">Reference proteome</keyword>
<dbReference type="InterPro" id="IPR003500">
    <property type="entry name" value="RpiB_LacA_LacB"/>
</dbReference>
<comment type="caution">
    <text evidence="2">The sequence shown here is derived from an EMBL/GenBank/DDBJ whole genome shotgun (WGS) entry which is preliminary data.</text>
</comment>